<dbReference type="RefSeq" id="WP_016453082.1">
    <property type="nucleotide sequence ID" value="NZ_AP025556.1"/>
</dbReference>
<feature type="signal peptide" evidence="2">
    <location>
        <begin position="1"/>
        <end position="20"/>
    </location>
</feature>
<evidence type="ECO:0000256" key="2">
    <source>
        <dbReference type="SAM" id="SignalP"/>
    </source>
</evidence>
<evidence type="ECO:0000313" key="3">
    <source>
        <dbReference type="EMBL" id="QPS83438.1"/>
    </source>
</evidence>
<evidence type="ECO:0000313" key="4">
    <source>
        <dbReference type="EMBL" id="SDZ22797.1"/>
    </source>
</evidence>
<reference evidence="4 5" key="1">
    <citation type="submission" date="2016-10" db="EMBL/GenBank/DDBJ databases">
        <authorList>
            <person name="de Groot N.N."/>
        </authorList>
    </citation>
    <scope>NUCLEOTIDE SEQUENCE [LARGE SCALE GENOMIC DNA]</scope>
    <source>
        <strain evidence="4 5">LMG 24775</strain>
    </source>
</reference>
<dbReference type="Pfam" id="PF03401">
    <property type="entry name" value="TctC"/>
    <property type="match status" value="1"/>
</dbReference>
<accession>A0A1H3RAU8</accession>
<dbReference type="EMBL" id="CP065748">
    <property type="protein sequence ID" value="QPS83438.1"/>
    <property type="molecule type" value="Genomic_DNA"/>
</dbReference>
<organism evidence="4 5">
    <name type="scientific">Delftia lacustris</name>
    <dbReference type="NCBI Taxonomy" id="558537"/>
    <lineage>
        <taxon>Bacteria</taxon>
        <taxon>Pseudomonadati</taxon>
        <taxon>Pseudomonadota</taxon>
        <taxon>Betaproteobacteria</taxon>
        <taxon>Burkholderiales</taxon>
        <taxon>Comamonadaceae</taxon>
        <taxon>Delftia</taxon>
    </lineage>
</organism>
<name>A0A1H3RAU8_9BURK</name>
<dbReference type="KEGG" id="dla:I6G47_10380"/>
<dbReference type="GeneID" id="94693551"/>
<dbReference type="AlphaFoldDB" id="A0A1H3RAU8"/>
<dbReference type="SUPFAM" id="SSF53850">
    <property type="entry name" value="Periplasmic binding protein-like II"/>
    <property type="match status" value="1"/>
</dbReference>
<dbReference type="PIRSF" id="PIRSF017082">
    <property type="entry name" value="YflP"/>
    <property type="match status" value="1"/>
</dbReference>
<comment type="similarity">
    <text evidence="1">Belongs to the UPF0065 (bug) family.</text>
</comment>
<dbReference type="Proteomes" id="UP000183417">
    <property type="component" value="Unassembled WGS sequence"/>
</dbReference>
<dbReference type="PANTHER" id="PTHR42928">
    <property type="entry name" value="TRICARBOXYLATE-BINDING PROTEIN"/>
    <property type="match status" value="1"/>
</dbReference>
<dbReference type="PANTHER" id="PTHR42928:SF5">
    <property type="entry name" value="BLR1237 PROTEIN"/>
    <property type="match status" value="1"/>
</dbReference>
<dbReference type="EMBL" id="FNPE01000015">
    <property type="protein sequence ID" value="SDZ22797.1"/>
    <property type="molecule type" value="Genomic_DNA"/>
</dbReference>
<dbReference type="Proteomes" id="UP000595064">
    <property type="component" value="Chromosome"/>
</dbReference>
<protein>
    <submittedName>
        <fullName evidence="3">Tripartite tricarboxylate transporter substrate binding protein</fullName>
    </submittedName>
    <submittedName>
        <fullName evidence="4">Tripartite-type tricarboxylate transporter, receptor component TctC</fullName>
    </submittedName>
</protein>
<sequence length="322" mass="33410">MFKRFALSLLLAGLAGGAMAQSYPARPVTLVVGFPPGGGADAVARIVADKVGKILGQPLLVDNRPGAGTTLASEHVARAAPDGYTLLLGSANIYGSDQLLYKSARYEGARNFTGITRWSSAPMLLAVRKDFPGQSVGDLVALARSQPDKLSYSSSGAGVITHLATLSFAGASGGLRMLHVPFKGGAPSIQAVAAGDVDLTFGTPPSVLPLAQAGKLRMLAVSTAERSPLFPDLPGMKESGVPGFDYTFWFGLFAPAGLPEDVAKKLFDASTKALEDPDVKARLAKQGNLAAPSASLEEFRAWALKEGQESKALTQRSGAGLQ</sequence>
<dbReference type="Gene3D" id="3.40.190.10">
    <property type="entry name" value="Periplasmic binding protein-like II"/>
    <property type="match status" value="1"/>
</dbReference>
<keyword evidence="2" id="KW-0732">Signal</keyword>
<dbReference type="CDD" id="cd07012">
    <property type="entry name" value="PBP2_Bug_TTT"/>
    <property type="match status" value="1"/>
</dbReference>
<gene>
    <name evidence="3" type="ORF">I6G47_10380</name>
    <name evidence="4" type="ORF">SAMN05421547_11540</name>
</gene>
<evidence type="ECO:0000256" key="1">
    <source>
        <dbReference type="ARBA" id="ARBA00006987"/>
    </source>
</evidence>
<keyword evidence="6" id="KW-1185">Reference proteome</keyword>
<evidence type="ECO:0000313" key="5">
    <source>
        <dbReference type="Proteomes" id="UP000183417"/>
    </source>
</evidence>
<reference evidence="3 6" key="2">
    <citation type="submission" date="2020-12" db="EMBL/GenBank/DDBJ databases">
        <title>FDA dAtabase for Regulatory Grade micrObial Sequences (FDA-ARGOS): Supporting development and validation of Infectious Disease Dx tests.</title>
        <authorList>
            <person name="Sproer C."/>
            <person name="Gronow S."/>
            <person name="Severitt S."/>
            <person name="Schroder I."/>
            <person name="Tallon L."/>
            <person name="Sadzewicz L."/>
            <person name="Zhao X."/>
            <person name="Boylan J."/>
            <person name="Ott S."/>
            <person name="Bowen H."/>
            <person name="Vavikolanu K."/>
            <person name="Mehta A."/>
            <person name="Aluvathingal J."/>
            <person name="Nadendla S."/>
            <person name="Lowell S."/>
            <person name="Myers T."/>
            <person name="Yan Y."/>
            <person name="Sichtig H."/>
        </authorList>
    </citation>
    <scope>NUCLEOTIDE SEQUENCE [LARGE SCALE GENOMIC DNA]</scope>
    <source>
        <strain evidence="3 6">FDAARGOS_890</strain>
    </source>
</reference>
<proteinExistence type="inferred from homology"/>
<dbReference type="InterPro" id="IPR005064">
    <property type="entry name" value="BUG"/>
</dbReference>
<feature type="chain" id="PRO_5044558511" evidence="2">
    <location>
        <begin position="21"/>
        <end position="322"/>
    </location>
</feature>
<keyword evidence="4" id="KW-0675">Receptor</keyword>
<dbReference type="InterPro" id="IPR042100">
    <property type="entry name" value="Bug_dom1"/>
</dbReference>
<dbReference type="Gene3D" id="3.40.190.150">
    <property type="entry name" value="Bordetella uptake gene, domain 1"/>
    <property type="match status" value="1"/>
</dbReference>
<evidence type="ECO:0000313" key="6">
    <source>
        <dbReference type="Proteomes" id="UP000595064"/>
    </source>
</evidence>